<keyword evidence="5" id="KW-0521">NADP</keyword>
<dbReference type="GO" id="GO:0009507">
    <property type="term" value="C:chloroplast"/>
    <property type="evidence" value="ECO:0007669"/>
    <property type="project" value="UniProtKB-SubCell"/>
</dbReference>
<keyword evidence="8" id="KW-0149">Chlorophyll biosynthesis</keyword>
<feature type="domain" description="NAD(P)-binding" evidence="13">
    <location>
        <begin position="93"/>
        <end position="292"/>
    </location>
</feature>
<dbReference type="SUPFAM" id="SSF51735">
    <property type="entry name" value="NAD(P)-binding Rossmann-fold domains"/>
    <property type="match status" value="1"/>
</dbReference>
<name>A0A9D4YVC1_CHLVU</name>
<reference evidence="14" key="1">
    <citation type="journal article" date="2019" name="Plant J.">
        <title>Chlorella vulgaris genome assembly and annotation reveals the molecular basis for metabolic acclimation to high light conditions.</title>
        <authorList>
            <person name="Cecchin M."/>
            <person name="Marcolungo L."/>
            <person name="Rossato M."/>
            <person name="Girolomoni L."/>
            <person name="Cosentino E."/>
            <person name="Cuine S."/>
            <person name="Li-Beisson Y."/>
            <person name="Delledonne M."/>
            <person name="Ballottari M."/>
        </authorList>
    </citation>
    <scope>NUCLEOTIDE SEQUENCE</scope>
    <source>
        <strain evidence="14">211/11P</strain>
    </source>
</reference>
<evidence type="ECO:0000256" key="10">
    <source>
        <dbReference type="ARBA" id="ARBA00024089"/>
    </source>
</evidence>
<dbReference type="GO" id="GO:0015995">
    <property type="term" value="P:chlorophyll biosynthetic process"/>
    <property type="evidence" value="ECO:0007669"/>
    <property type="project" value="UniProtKB-KW"/>
</dbReference>
<dbReference type="Gene3D" id="3.40.50.720">
    <property type="entry name" value="NAD(P)-binding Rossmann-like Domain"/>
    <property type="match status" value="1"/>
</dbReference>
<proteinExistence type="predicted"/>
<keyword evidence="4" id="KW-0934">Plastid</keyword>
<dbReference type="InterPro" id="IPR036291">
    <property type="entry name" value="NAD(P)-bd_dom_sf"/>
</dbReference>
<dbReference type="PANTHER" id="PTHR47378:SF1">
    <property type="entry name" value="DIVINYL CHLOROPHYLLIDE A 8-VINYL-REDUCTASE, CHLOROPLASTIC"/>
    <property type="match status" value="1"/>
</dbReference>
<evidence type="ECO:0000256" key="5">
    <source>
        <dbReference type="ARBA" id="ARBA00022857"/>
    </source>
</evidence>
<protein>
    <recommendedName>
        <fullName evidence="10">Divinyl chlorophyllide a 8-vinyl-reductase, chloroplastic</fullName>
        <ecNumber evidence="9">1.3.1.75</ecNumber>
    </recommendedName>
</protein>
<evidence type="ECO:0000256" key="2">
    <source>
        <dbReference type="ARBA" id="ARBA00005173"/>
    </source>
</evidence>
<evidence type="ECO:0000256" key="12">
    <source>
        <dbReference type="SAM" id="MobiDB-lite"/>
    </source>
</evidence>
<dbReference type="GO" id="GO:0033728">
    <property type="term" value="F:3,8-divinyl protochlorophyllide a 8-vinyl-reductase (NADPH) activity"/>
    <property type="evidence" value="ECO:0007669"/>
    <property type="project" value="UniProtKB-EC"/>
</dbReference>
<comment type="pathway">
    <text evidence="2">Porphyrin-containing compound metabolism; chlorophyll biosynthesis.</text>
</comment>
<evidence type="ECO:0000313" key="14">
    <source>
        <dbReference type="EMBL" id="KAI3428321.1"/>
    </source>
</evidence>
<dbReference type="EC" id="1.3.1.75" evidence="9"/>
<keyword evidence="7" id="KW-0560">Oxidoreductase</keyword>
<evidence type="ECO:0000259" key="13">
    <source>
        <dbReference type="Pfam" id="PF13460"/>
    </source>
</evidence>
<dbReference type="AlphaFoldDB" id="A0A9D4YVC1"/>
<dbReference type="Proteomes" id="UP001055712">
    <property type="component" value="Unassembled WGS sequence"/>
</dbReference>
<dbReference type="PANTHER" id="PTHR47378">
    <property type="entry name" value="DIVINYL CHLOROPHYLLIDE A 8-VINYL-REDUCTASE, CHLOROPLASTIC"/>
    <property type="match status" value="1"/>
</dbReference>
<comment type="caution">
    <text evidence="14">The sequence shown here is derived from an EMBL/GenBank/DDBJ whole genome shotgun (WGS) entry which is preliminary data.</text>
</comment>
<dbReference type="InterPro" id="IPR016040">
    <property type="entry name" value="NAD(P)-bd_dom"/>
</dbReference>
<sequence>MTLSMRQCASSSNVQQQQRRGTLACNARQSTLPKHFLAGEPPLGVSSKAASRLAPLRQLRSAARLAAGPVLAAAGGEDYRQRPAKDVRVLVVGATGYIGKYVVKELVKRGYNVVAFARERSGVGGKKSADDVRQELAGADVRFGDVSDMSSLRGTAFKDKVDVVVSCLASRTGGIKDSWDIDYQATLNALEAGRAQGAAHFVLLSAICVQKPLLEFQRAKLALEAKLQEAAKEGGITHSIVRPTAFFKSLAGQVELVKDGKPYVMFGDGTLAACKPISEEDLARFIADCVAEEDKVNQVLPIGGPGQALTAKDQAEMLFDILGKPPKYFPVPVALMDGIIGLLDLLAKVFPGLKDGAEFGKIGKYYAVESMLLWDPVNQQYMADETPSYGTDTLEAFFRRAATEGLKGQELGDQAVFGVGAGKD</sequence>
<keyword evidence="3" id="KW-0150">Chloroplast</keyword>
<evidence type="ECO:0000256" key="11">
    <source>
        <dbReference type="ARBA" id="ARBA00049498"/>
    </source>
</evidence>
<evidence type="ECO:0000256" key="7">
    <source>
        <dbReference type="ARBA" id="ARBA00023002"/>
    </source>
</evidence>
<gene>
    <name evidence="14" type="ORF">D9Q98_006701</name>
</gene>
<dbReference type="CDD" id="cd05243">
    <property type="entry name" value="SDR_a5"/>
    <property type="match status" value="1"/>
</dbReference>
<comment type="subcellular location">
    <subcellularLocation>
        <location evidence="1">Plastid</location>
        <location evidence="1">Chloroplast</location>
    </subcellularLocation>
</comment>
<comment type="catalytic activity">
    <reaction evidence="11">
        <text>protochlorophyllide a + NADP(+) = 3,8-divinyl protochlorophyllide a + NADPH + H(+)</text>
        <dbReference type="Rhea" id="RHEA:48884"/>
        <dbReference type="ChEBI" id="CHEBI:15378"/>
        <dbReference type="ChEBI" id="CHEBI:57783"/>
        <dbReference type="ChEBI" id="CHEBI:58349"/>
        <dbReference type="ChEBI" id="CHEBI:58632"/>
        <dbReference type="ChEBI" id="CHEBI:83350"/>
        <dbReference type="EC" id="1.3.1.75"/>
    </reaction>
</comment>
<dbReference type="EMBL" id="SIDB01000009">
    <property type="protein sequence ID" value="KAI3428321.1"/>
    <property type="molecule type" value="Genomic_DNA"/>
</dbReference>
<evidence type="ECO:0000256" key="6">
    <source>
        <dbReference type="ARBA" id="ARBA00022946"/>
    </source>
</evidence>
<evidence type="ECO:0000256" key="3">
    <source>
        <dbReference type="ARBA" id="ARBA00022528"/>
    </source>
</evidence>
<dbReference type="InterPro" id="IPR044201">
    <property type="entry name" value="DVR-like"/>
</dbReference>
<evidence type="ECO:0000313" key="15">
    <source>
        <dbReference type="Proteomes" id="UP001055712"/>
    </source>
</evidence>
<accession>A0A9D4YVC1</accession>
<evidence type="ECO:0000256" key="9">
    <source>
        <dbReference type="ARBA" id="ARBA00024059"/>
    </source>
</evidence>
<feature type="compositionally biased region" description="Polar residues" evidence="12">
    <location>
        <begin position="1"/>
        <end position="20"/>
    </location>
</feature>
<dbReference type="OrthoDB" id="419598at2759"/>
<keyword evidence="6" id="KW-0809">Transit peptide</keyword>
<reference evidence="14" key="2">
    <citation type="submission" date="2020-11" db="EMBL/GenBank/DDBJ databases">
        <authorList>
            <person name="Cecchin M."/>
            <person name="Marcolungo L."/>
            <person name="Rossato M."/>
            <person name="Girolomoni L."/>
            <person name="Cosentino E."/>
            <person name="Cuine S."/>
            <person name="Li-Beisson Y."/>
            <person name="Delledonne M."/>
            <person name="Ballottari M."/>
        </authorList>
    </citation>
    <scope>NUCLEOTIDE SEQUENCE</scope>
    <source>
        <strain evidence="14">211/11P</strain>
        <tissue evidence="14">Whole cell</tissue>
    </source>
</reference>
<evidence type="ECO:0000256" key="8">
    <source>
        <dbReference type="ARBA" id="ARBA00023171"/>
    </source>
</evidence>
<evidence type="ECO:0000256" key="4">
    <source>
        <dbReference type="ARBA" id="ARBA00022640"/>
    </source>
</evidence>
<feature type="region of interest" description="Disordered" evidence="12">
    <location>
        <begin position="1"/>
        <end position="22"/>
    </location>
</feature>
<keyword evidence="15" id="KW-1185">Reference proteome</keyword>
<organism evidence="14 15">
    <name type="scientific">Chlorella vulgaris</name>
    <name type="common">Green alga</name>
    <dbReference type="NCBI Taxonomy" id="3077"/>
    <lineage>
        <taxon>Eukaryota</taxon>
        <taxon>Viridiplantae</taxon>
        <taxon>Chlorophyta</taxon>
        <taxon>core chlorophytes</taxon>
        <taxon>Trebouxiophyceae</taxon>
        <taxon>Chlorellales</taxon>
        <taxon>Chlorellaceae</taxon>
        <taxon>Chlorella clade</taxon>
        <taxon>Chlorella</taxon>
    </lineage>
</organism>
<evidence type="ECO:0000256" key="1">
    <source>
        <dbReference type="ARBA" id="ARBA00004229"/>
    </source>
</evidence>
<dbReference type="Pfam" id="PF13460">
    <property type="entry name" value="NAD_binding_10"/>
    <property type="match status" value="1"/>
</dbReference>